<dbReference type="CDD" id="cd00054">
    <property type="entry name" value="EGF_CA"/>
    <property type="match status" value="1"/>
</dbReference>
<dbReference type="GO" id="GO:0007157">
    <property type="term" value="P:heterophilic cell-cell adhesion via plasma membrane cell adhesion molecules"/>
    <property type="evidence" value="ECO:0007669"/>
    <property type="project" value="TreeGrafter"/>
</dbReference>
<comment type="caution">
    <text evidence="7">The sequence shown here is derived from an EMBL/GenBank/DDBJ whole genome shotgun (WGS) entry which is preliminary data.</text>
</comment>
<comment type="caution">
    <text evidence="5">Lacks conserved residue(s) required for the propagation of feature annotation.</text>
</comment>
<keyword evidence="2" id="KW-0732">Signal</keyword>
<keyword evidence="8" id="KW-1185">Reference proteome</keyword>
<dbReference type="PROSITE" id="PS50026">
    <property type="entry name" value="EGF_3"/>
    <property type="match status" value="3"/>
</dbReference>
<evidence type="ECO:0000256" key="1">
    <source>
        <dbReference type="ARBA" id="ARBA00022536"/>
    </source>
</evidence>
<dbReference type="InterPro" id="IPR051022">
    <property type="entry name" value="Notch_Cell-Fate_Det"/>
</dbReference>
<dbReference type="OrthoDB" id="10028859at2759"/>
<protein>
    <recommendedName>
        <fullName evidence="6">EGF-like domain-containing protein</fullName>
    </recommendedName>
</protein>
<dbReference type="SMART" id="SM00181">
    <property type="entry name" value="EGF"/>
    <property type="match status" value="3"/>
</dbReference>
<dbReference type="GO" id="GO:0005886">
    <property type="term" value="C:plasma membrane"/>
    <property type="evidence" value="ECO:0007669"/>
    <property type="project" value="TreeGrafter"/>
</dbReference>
<evidence type="ECO:0000256" key="2">
    <source>
        <dbReference type="ARBA" id="ARBA00022729"/>
    </source>
</evidence>
<dbReference type="PANTHER" id="PTHR24049">
    <property type="entry name" value="CRUMBS FAMILY MEMBER"/>
    <property type="match status" value="1"/>
</dbReference>
<dbReference type="InterPro" id="IPR000152">
    <property type="entry name" value="EGF-type_Asp/Asn_hydroxyl_site"/>
</dbReference>
<evidence type="ECO:0000313" key="8">
    <source>
        <dbReference type="Proteomes" id="UP000683360"/>
    </source>
</evidence>
<sequence length="414" mass="45061">MMKGMMEGMKSSMGGMMTGAEKMACYSTCGVCDCGGYQITDKTTTKATIAPTTMFTSPSTADTQSPITVTQKASTNSPCQSSPCLNGGLCVDKDQSYLCYCQSSPLGSIINTGKRCELNLNLPKTLIIYDSPYTRDEKHAIKTTRDCLVITSHYKGGYSVYIEGLTGYVNIDTGRIETNCEPKTKDVKTRRFILGDLGLGVLTIASAASCYISCSSCSCEIVGTMHQHCWDVLPCKPCKELVCYKNGTKTNTSPPSTTTTVIDHCNSSPCQNGGECRNKPDSYKCFCKTKYTPTHYEIYIGLNCDVGFKYNFSHQTTNLPHTTVRTVQHTEIPSTKGPFSTTLKQDMATHTDPCRSSPCLNGGLCVQKNQSYTCYCQSAPHGSIITTGNRCELQIDLSKTQSPGTTSWLVIKGK</sequence>
<dbReference type="AlphaFoldDB" id="A0A8S3TGG0"/>
<feature type="domain" description="EGF-like" evidence="6">
    <location>
        <begin position="75"/>
        <end position="117"/>
    </location>
</feature>
<proteinExistence type="predicted"/>
<dbReference type="GO" id="GO:0045197">
    <property type="term" value="P:establishment or maintenance of epithelial cell apical/basal polarity"/>
    <property type="evidence" value="ECO:0007669"/>
    <property type="project" value="TreeGrafter"/>
</dbReference>
<reference evidence="7" key="1">
    <citation type="submission" date="2021-03" db="EMBL/GenBank/DDBJ databases">
        <authorList>
            <person name="Bekaert M."/>
        </authorList>
    </citation>
    <scope>NUCLEOTIDE SEQUENCE</scope>
</reference>
<evidence type="ECO:0000256" key="3">
    <source>
        <dbReference type="ARBA" id="ARBA00022737"/>
    </source>
</evidence>
<accession>A0A8S3TGG0</accession>
<keyword evidence="4" id="KW-1015">Disulfide bond</keyword>
<evidence type="ECO:0000256" key="4">
    <source>
        <dbReference type="ARBA" id="ARBA00023157"/>
    </source>
</evidence>
<dbReference type="SUPFAM" id="SSF57196">
    <property type="entry name" value="EGF/Laminin"/>
    <property type="match status" value="3"/>
</dbReference>
<dbReference type="GO" id="GO:0032991">
    <property type="term" value="C:protein-containing complex"/>
    <property type="evidence" value="ECO:0007669"/>
    <property type="project" value="TreeGrafter"/>
</dbReference>
<dbReference type="PANTHER" id="PTHR24049:SF22">
    <property type="entry name" value="DROSOPHILA CRUMBS HOMOLOG"/>
    <property type="match status" value="1"/>
</dbReference>
<evidence type="ECO:0000313" key="7">
    <source>
        <dbReference type="EMBL" id="CAG2232734.1"/>
    </source>
</evidence>
<dbReference type="SMART" id="SM00179">
    <property type="entry name" value="EGF_CA"/>
    <property type="match status" value="3"/>
</dbReference>
<dbReference type="Pfam" id="PF00008">
    <property type="entry name" value="EGF"/>
    <property type="match status" value="1"/>
</dbReference>
<evidence type="ECO:0000256" key="5">
    <source>
        <dbReference type="PROSITE-ProRule" id="PRU00076"/>
    </source>
</evidence>
<dbReference type="Gene3D" id="2.10.25.10">
    <property type="entry name" value="Laminin"/>
    <property type="match status" value="3"/>
</dbReference>
<dbReference type="PROSITE" id="PS00010">
    <property type="entry name" value="ASX_HYDROXYL"/>
    <property type="match status" value="2"/>
</dbReference>
<organism evidence="7 8">
    <name type="scientific">Mytilus edulis</name>
    <name type="common">Blue mussel</name>
    <dbReference type="NCBI Taxonomy" id="6550"/>
    <lineage>
        <taxon>Eukaryota</taxon>
        <taxon>Metazoa</taxon>
        <taxon>Spiralia</taxon>
        <taxon>Lophotrochozoa</taxon>
        <taxon>Mollusca</taxon>
        <taxon>Bivalvia</taxon>
        <taxon>Autobranchia</taxon>
        <taxon>Pteriomorphia</taxon>
        <taxon>Mytilida</taxon>
        <taxon>Mytiloidea</taxon>
        <taxon>Mytilidae</taxon>
        <taxon>Mytilinae</taxon>
        <taxon>Mytilus</taxon>
    </lineage>
</organism>
<dbReference type="EMBL" id="CAJPWZ010002189">
    <property type="protein sequence ID" value="CAG2232734.1"/>
    <property type="molecule type" value="Genomic_DNA"/>
</dbReference>
<feature type="domain" description="EGF-like" evidence="6">
    <location>
        <begin position="261"/>
        <end position="297"/>
    </location>
</feature>
<feature type="domain" description="EGF-like" evidence="6">
    <location>
        <begin position="350"/>
        <end position="392"/>
    </location>
</feature>
<gene>
    <name evidence="7" type="ORF">MEDL_45459</name>
</gene>
<dbReference type="GO" id="GO:0005509">
    <property type="term" value="F:calcium ion binding"/>
    <property type="evidence" value="ECO:0007669"/>
    <property type="project" value="InterPro"/>
</dbReference>
<keyword evidence="3" id="KW-0677">Repeat</keyword>
<keyword evidence="1 5" id="KW-0245">EGF-like domain</keyword>
<dbReference type="Proteomes" id="UP000683360">
    <property type="component" value="Unassembled WGS sequence"/>
</dbReference>
<dbReference type="InterPro" id="IPR000742">
    <property type="entry name" value="EGF"/>
</dbReference>
<dbReference type="InterPro" id="IPR001881">
    <property type="entry name" value="EGF-like_Ca-bd_dom"/>
</dbReference>
<name>A0A8S3TGG0_MYTED</name>
<evidence type="ECO:0000259" key="6">
    <source>
        <dbReference type="PROSITE" id="PS50026"/>
    </source>
</evidence>